<dbReference type="EMBL" id="BMAV01018049">
    <property type="protein sequence ID" value="GFY70161.1"/>
    <property type="molecule type" value="Genomic_DNA"/>
</dbReference>
<proteinExistence type="predicted"/>
<evidence type="ECO:0000313" key="2">
    <source>
        <dbReference type="Proteomes" id="UP000886998"/>
    </source>
</evidence>
<gene>
    <name evidence="1" type="ORF">TNIN_444551</name>
</gene>
<keyword evidence="2" id="KW-1185">Reference proteome</keyword>
<accession>A0A8X7CK08</accession>
<name>A0A8X7CK08_9ARAC</name>
<dbReference type="AlphaFoldDB" id="A0A8X7CK08"/>
<sequence>MTRWNVNRPSLLYGLLSLGWPRTAKQFFNSFTSRTCVRATLIELKVGNEILQNDGGAAACLCRRFSHWVRQVVGRVIKANNFEVIPFFQTSMHIASSFSWLPHE</sequence>
<organism evidence="1 2">
    <name type="scientific">Trichonephila inaurata madagascariensis</name>
    <dbReference type="NCBI Taxonomy" id="2747483"/>
    <lineage>
        <taxon>Eukaryota</taxon>
        <taxon>Metazoa</taxon>
        <taxon>Ecdysozoa</taxon>
        <taxon>Arthropoda</taxon>
        <taxon>Chelicerata</taxon>
        <taxon>Arachnida</taxon>
        <taxon>Araneae</taxon>
        <taxon>Araneomorphae</taxon>
        <taxon>Entelegynae</taxon>
        <taxon>Araneoidea</taxon>
        <taxon>Nephilidae</taxon>
        <taxon>Trichonephila</taxon>
        <taxon>Trichonephila inaurata</taxon>
    </lineage>
</organism>
<protein>
    <submittedName>
        <fullName evidence="1">Uncharacterized protein</fullName>
    </submittedName>
</protein>
<evidence type="ECO:0000313" key="1">
    <source>
        <dbReference type="EMBL" id="GFY70161.1"/>
    </source>
</evidence>
<comment type="caution">
    <text evidence="1">The sequence shown here is derived from an EMBL/GenBank/DDBJ whole genome shotgun (WGS) entry which is preliminary data.</text>
</comment>
<reference evidence="1" key="1">
    <citation type="submission" date="2020-08" db="EMBL/GenBank/DDBJ databases">
        <title>Multicomponent nature underlies the extraordinary mechanical properties of spider dragline silk.</title>
        <authorList>
            <person name="Kono N."/>
            <person name="Nakamura H."/>
            <person name="Mori M."/>
            <person name="Yoshida Y."/>
            <person name="Ohtoshi R."/>
            <person name="Malay A.D."/>
            <person name="Moran D.A.P."/>
            <person name="Tomita M."/>
            <person name="Numata K."/>
            <person name="Arakawa K."/>
        </authorList>
    </citation>
    <scope>NUCLEOTIDE SEQUENCE</scope>
</reference>
<dbReference type="Proteomes" id="UP000886998">
    <property type="component" value="Unassembled WGS sequence"/>
</dbReference>